<dbReference type="InterPro" id="IPR025139">
    <property type="entry name" value="DUF4062"/>
</dbReference>
<accession>A0A643FA81</accession>
<gene>
    <name evidence="3" type="ORF">F7Q92_13785</name>
</gene>
<feature type="domain" description="DUF4062" evidence="2">
    <location>
        <begin position="5"/>
        <end position="101"/>
    </location>
</feature>
<dbReference type="Proteomes" id="UP000430120">
    <property type="component" value="Unassembled WGS sequence"/>
</dbReference>
<reference evidence="3 4" key="1">
    <citation type="submission" date="2019-09" db="EMBL/GenBank/DDBJ databases">
        <title>Draft genome sequences of 48 bacterial type strains from the CCUG.</title>
        <authorList>
            <person name="Tunovic T."/>
            <person name="Pineiro-Iglesias B."/>
            <person name="Unosson C."/>
            <person name="Inganas E."/>
            <person name="Ohlen M."/>
            <person name="Cardew S."/>
            <person name="Jensie-Markopoulos S."/>
            <person name="Salva-Serra F."/>
            <person name="Jaen-Luchoro D."/>
            <person name="Karlsson R."/>
            <person name="Svensson-Stadler L."/>
            <person name="Chun J."/>
            <person name="Moore E."/>
        </authorList>
    </citation>
    <scope>NUCLEOTIDE SEQUENCE [LARGE SCALE GENOMIC DNA]</scope>
    <source>
        <strain evidence="3 4">CCUG 30977</strain>
    </source>
</reference>
<evidence type="ECO:0000313" key="4">
    <source>
        <dbReference type="Proteomes" id="UP000430120"/>
    </source>
</evidence>
<protein>
    <submittedName>
        <fullName evidence="3">DUF4062 domain-containing protein</fullName>
    </submittedName>
</protein>
<keyword evidence="4" id="KW-1185">Reference proteome</keyword>
<proteinExistence type="predicted"/>
<dbReference type="Pfam" id="PF13271">
    <property type="entry name" value="DUF4062"/>
    <property type="match status" value="1"/>
</dbReference>
<dbReference type="AlphaFoldDB" id="A0A643FA81"/>
<sequence>MARPRVFVSSTYYDLKHLRSSIENFIEQLGYEPVLSEKDSIAYLPDTALDESCYREARSCDLFVLIIGGRYGSAASNQRKSQNIDFYEKYESITNREYDSASERDIPTYILIDASVDAEYQTYLKNKDNKAIKYAHVDSVNIFGLIESIREKQKNNPVKLFSKYSEIEGWLKEQWAGTFRELIHRMSTQHKIQEIDSKILDLTQTAETLKRYMEEVVSKVSPEKQDAIDIIRQENERLKIAKRDAELKSYRYIQHLMDTHKKGIDEIRTSLSTEKSYHGFLTRIFKSKYGILKVPPCACSSKAFEELNGARQYLDLNPFPGEDLEEVRVTHRPTSISRNTEELLEKFARSSKGIVTSKPEVKVSPRKMPASKNSERKAPTRKSPAKKTPPKENG</sequence>
<comment type="caution">
    <text evidence="3">The sequence shown here is derived from an EMBL/GenBank/DDBJ whole genome shotgun (WGS) entry which is preliminary data.</text>
</comment>
<dbReference type="OrthoDB" id="72299at2"/>
<feature type="region of interest" description="Disordered" evidence="1">
    <location>
        <begin position="354"/>
        <end position="394"/>
    </location>
</feature>
<dbReference type="EMBL" id="VZPB01000033">
    <property type="protein sequence ID" value="KAB0580001.1"/>
    <property type="molecule type" value="Genomic_DNA"/>
</dbReference>
<evidence type="ECO:0000256" key="1">
    <source>
        <dbReference type="SAM" id="MobiDB-lite"/>
    </source>
</evidence>
<dbReference type="RefSeq" id="WP_151124704.1">
    <property type="nucleotide sequence ID" value="NZ_CP088081.1"/>
</dbReference>
<evidence type="ECO:0000259" key="2">
    <source>
        <dbReference type="Pfam" id="PF13271"/>
    </source>
</evidence>
<evidence type="ECO:0000313" key="3">
    <source>
        <dbReference type="EMBL" id="KAB0580001.1"/>
    </source>
</evidence>
<organism evidence="3 4">
    <name type="scientific">Ideonella dechloratans</name>
    <dbReference type="NCBI Taxonomy" id="36863"/>
    <lineage>
        <taxon>Bacteria</taxon>
        <taxon>Pseudomonadati</taxon>
        <taxon>Pseudomonadota</taxon>
        <taxon>Betaproteobacteria</taxon>
        <taxon>Burkholderiales</taxon>
        <taxon>Sphaerotilaceae</taxon>
        <taxon>Ideonella</taxon>
    </lineage>
</organism>
<name>A0A643FA81_IDEDE</name>